<dbReference type="InterPro" id="IPR011257">
    <property type="entry name" value="DNA_glycosylase"/>
</dbReference>
<keyword evidence="3" id="KW-0227">DNA damage</keyword>
<dbReference type="EMBL" id="NBXB01000027">
    <property type="protein sequence ID" value="RFA14676.1"/>
    <property type="molecule type" value="Genomic_DNA"/>
</dbReference>
<evidence type="ECO:0000256" key="2">
    <source>
        <dbReference type="ARBA" id="ARBA00012000"/>
    </source>
</evidence>
<evidence type="ECO:0000259" key="5">
    <source>
        <dbReference type="SMART" id="SM00478"/>
    </source>
</evidence>
<dbReference type="Gene3D" id="1.10.340.30">
    <property type="entry name" value="Hypothetical protein, domain 2"/>
    <property type="match status" value="1"/>
</dbReference>
<dbReference type="InterPro" id="IPR023170">
    <property type="entry name" value="HhH_base_excis_C"/>
</dbReference>
<dbReference type="GO" id="GO:0043916">
    <property type="term" value="F:DNA-7-methylguanine glycosylase activity"/>
    <property type="evidence" value="ECO:0007669"/>
    <property type="project" value="TreeGrafter"/>
</dbReference>
<evidence type="ECO:0000313" key="8">
    <source>
        <dbReference type="Proteomes" id="UP000256541"/>
    </source>
</evidence>
<dbReference type="EC" id="3.2.2.21" evidence="2"/>
<feature type="domain" description="DNA-3-methyladenine glycosylase AlkA N-terminal" evidence="6">
    <location>
        <begin position="23"/>
        <end position="149"/>
    </location>
</feature>
<dbReference type="Gene3D" id="1.10.1670.10">
    <property type="entry name" value="Helix-hairpin-Helix base-excision DNA repair enzymes (C-terminal)"/>
    <property type="match status" value="1"/>
</dbReference>
<evidence type="ECO:0000256" key="4">
    <source>
        <dbReference type="ARBA" id="ARBA00023204"/>
    </source>
</evidence>
<dbReference type="Pfam" id="PF06029">
    <property type="entry name" value="AlkA_N"/>
    <property type="match status" value="1"/>
</dbReference>
<dbReference type="InterPro" id="IPR010316">
    <property type="entry name" value="AlkA_N"/>
</dbReference>
<evidence type="ECO:0000256" key="3">
    <source>
        <dbReference type="ARBA" id="ARBA00022763"/>
    </source>
</evidence>
<dbReference type="Gene3D" id="3.30.310.20">
    <property type="entry name" value="DNA-3-methyladenine glycosylase AlkA, N-terminal domain"/>
    <property type="match status" value="1"/>
</dbReference>
<dbReference type="GO" id="GO:0032993">
    <property type="term" value="C:protein-DNA complex"/>
    <property type="evidence" value="ECO:0007669"/>
    <property type="project" value="TreeGrafter"/>
</dbReference>
<protein>
    <recommendedName>
        <fullName evidence="2">DNA-3-methyladenine glycosylase II</fullName>
        <ecNumber evidence="2">3.2.2.21</ecNumber>
    </recommendedName>
</protein>
<dbReference type="InterPro" id="IPR051912">
    <property type="entry name" value="Alkylbase_DNA_Glycosylase/TA"/>
</dbReference>
<evidence type="ECO:0000313" key="7">
    <source>
        <dbReference type="EMBL" id="RFA14676.1"/>
    </source>
</evidence>
<proteinExistence type="predicted"/>
<dbReference type="InterPro" id="IPR003265">
    <property type="entry name" value="HhH-GPD_domain"/>
</dbReference>
<organism evidence="7 8">
    <name type="scientific">Subtercola boreus</name>
    <dbReference type="NCBI Taxonomy" id="120213"/>
    <lineage>
        <taxon>Bacteria</taxon>
        <taxon>Bacillati</taxon>
        <taxon>Actinomycetota</taxon>
        <taxon>Actinomycetes</taxon>
        <taxon>Micrococcales</taxon>
        <taxon>Microbacteriaceae</taxon>
        <taxon>Subtercola</taxon>
    </lineage>
</organism>
<dbReference type="Proteomes" id="UP000256541">
    <property type="component" value="Unassembled WGS sequence"/>
</dbReference>
<dbReference type="CDD" id="cd00056">
    <property type="entry name" value="ENDO3c"/>
    <property type="match status" value="1"/>
</dbReference>
<dbReference type="OrthoDB" id="9811249at2"/>
<gene>
    <name evidence="7" type="ORF">B7R22_08105</name>
</gene>
<accession>A0A3E0VXR1</accession>
<keyword evidence="4" id="KW-0234">DNA repair</keyword>
<dbReference type="PANTHER" id="PTHR43003">
    <property type="entry name" value="DNA-3-METHYLADENINE GLYCOSYLASE"/>
    <property type="match status" value="1"/>
</dbReference>
<comment type="caution">
    <text evidence="7">The sequence shown here is derived from an EMBL/GenBank/DDBJ whole genome shotgun (WGS) entry which is preliminary data.</text>
</comment>
<dbReference type="SUPFAM" id="SSF55945">
    <property type="entry name" value="TATA-box binding protein-like"/>
    <property type="match status" value="1"/>
</dbReference>
<dbReference type="GO" id="GO:0008725">
    <property type="term" value="F:DNA-3-methyladenine glycosylase activity"/>
    <property type="evidence" value="ECO:0007669"/>
    <property type="project" value="TreeGrafter"/>
</dbReference>
<dbReference type="AlphaFoldDB" id="A0A3E0VXR1"/>
<evidence type="ECO:0000259" key="6">
    <source>
        <dbReference type="SMART" id="SM01009"/>
    </source>
</evidence>
<dbReference type="GO" id="GO:0006285">
    <property type="term" value="P:base-excision repair, AP site formation"/>
    <property type="evidence" value="ECO:0007669"/>
    <property type="project" value="TreeGrafter"/>
</dbReference>
<dbReference type="SMART" id="SM00478">
    <property type="entry name" value="ENDO3c"/>
    <property type="match status" value="1"/>
</dbReference>
<evidence type="ECO:0000256" key="1">
    <source>
        <dbReference type="ARBA" id="ARBA00000086"/>
    </source>
</evidence>
<dbReference type="SMART" id="SM01009">
    <property type="entry name" value="AlkA_N"/>
    <property type="match status" value="1"/>
</dbReference>
<dbReference type="PANTHER" id="PTHR43003:SF13">
    <property type="entry name" value="DNA-3-METHYLADENINE GLYCOSYLASE 2"/>
    <property type="match status" value="1"/>
</dbReference>
<feature type="domain" description="HhH-GPD" evidence="5">
    <location>
        <begin position="159"/>
        <end position="329"/>
    </location>
</feature>
<dbReference type="GO" id="GO:0006307">
    <property type="term" value="P:DNA alkylation repair"/>
    <property type="evidence" value="ECO:0007669"/>
    <property type="project" value="TreeGrafter"/>
</dbReference>
<comment type="catalytic activity">
    <reaction evidence="1">
        <text>Hydrolysis of alkylated DNA, releasing 3-methyladenine, 3-methylguanine, 7-methylguanine and 7-methyladenine.</text>
        <dbReference type="EC" id="3.2.2.21"/>
    </reaction>
</comment>
<dbReference type="GO" id="GO:0005737">
    <property type="term" value="C:cytoplasm"/>
    <property type="evidence" value="ECO:0007669"/>
    <property type="project" value="TreeGrafter"/>
</dbReference>
<reference evidence="7 8" key="1">
    <citation type="submission" date="2017-04" db="EMBL/GenBank/DDBJ databases">
        <title>Comparative genome analysis of Subtercola boreus.</title>
        <authorList>
            <person name="Cho Y.-J."/>
            <person name="Cho A."/>
            <person name="Kim O.-S."/>
            <person name="Lee J.-I."/>
        </authorList>
    </citation>
    <scope>NUCLEOTIDE SEQUENCE [LARGE SCALE GENOMIC DNA]</scope>
    <source>
        <strain evidence="7 8">P27479</strain>
    </source>
</reference>
<name>A0A3E0VXR1_9MICO</name>
<sequence>MAGRGGGGLWASGGRQWGVLPHAFSLPAIPPFDHAGVTRFLSAHAIVGVEAVVDGEYWRTLALQSGQALVAVRATPAGVTGRVWFRVGGAVPGHGSPGHPDLAEVVAAVGRLYDLDADAPAIDSVLGGVQELAGSLAAAPGIRMPGSTDPHETLFRTLIGQQVSVKAARTVQGNLAAALGDPLDPGLAAEATHAAAPASASPLSRLFPTAEQLARGGTGIVRGPAQRVRTILAVAEALAEGSLVVDGRASVPELMDGLEAMPGIGPWTAGYVAMRVLGAPDILLDGDLALRAGAAALGLPSERRELVSFAERVAPWRSYFGMHLWRDAVAAIAG</sequence>
<dbReference type="GO" id="GO:0032131">
    <property type="term" value="F:alkylated DNA binding"/>
    <property type="evidence" value="ECO:0007669"/>
    <property type="project" value="TreeGrafter"/>
</dbReference>
<dbReference type="InterPro" id="IPR037046">
    <property type="entry name" value="AlkA_N_sf"/>
</dbReference>
<dbReference type="SUPFAM" id="SSF48150">
    <property type="entry name" value="DNA-glycosylase"/>
    <property type="match status" value="1"/>
</dbReference>